<accession>A0AA86N5A3</accession>
<gene>
    <name evidence="2" type="ORF">HINF_LOCUS68835</name>
    <name evidence="1" type="ORF">HINF_LOCUS772</name>
</gene>
<dbReference type="AlphaFoldDB" id="A0AA86N5A3"/>
<dbReference type="EMBL" id="CAXDID020000493">
    <property type="protein sequence ID" value="CAL6097285.1"/>
    <property type="molecule type" value="Genomic_DNA"/>
</dbReference>
<proteinExistence type="predicted"/>
<sequence length="292" mass="32991">MSEQVLDGFTELLESELTCLFTGLQLQDASGSHLFPRTRTHVYQPDSHNFTLFCLNFVQTASTSSLISVTAETNTSTALVCPKHAVLSLSVLTCISGAAGSFCWRRSSSFVRSGMRETLAIYDQYIFILLSENETRITLLRKQLRAVRFRVGQLWLWHTGPASIGEIGSKSTSRNWKNISLFWSASTVVLERKLNFSATPGTSWLTRIDLINECISTRWRLAFGMGNSSYLHTQDPQYPEKLVLEVDFMRNWKNVSHILVCFGCWISGRKLNFSSSYSGDEGWLTHESNSDK</sequence>
<comment type="caution">
    <text evidence="1">The sequence shown here is derived from an EMBL/GenBank/DDBJ whole genome shotgun (WGS) entry which is preliminary data.</text>
</comment>
<organism evidence="1">
    <name type="scientific">Hexamita inflata</name>
    <dbReference type="NCBI Taxonomy" id="28002"/>
    <lineage>
        <taxon>Eukaryota</taxon>
        <taxon>Metamonada</taxon>
        <taxon>Diplomonadida</taxon>
        <taxon>Hexamitidae</taxon>
        <taxon>Hexamitinae</taxon>
        <taxon>Hexamita</taxon>
    </lineage>
</organism>
<keyword evidence="3" id="KW-1185">Reference proteome</keyword>
<evidence type="ECO:0000313" key="2">
    <source>
        <dbReference type="EMBL" id="CAL6097285.1"/>
    </source>
</evidence>
<name>A0AA86N5A3_9EUKA</name>
<protein>
    <submittedName>
        <fullName evidence="2">Hypothetical_protein</fullName>
    </submittedName>
</protein>
<reference evidence="1" key="1">
    <citation type="submission" date="2023-06" db="EMBL/GenBank/DDBJ databases">
        <authorList>
            <person name="Kurt Z."/>
        </authorList>
    </citation>
    <scope>NUCLEOTIDE SEQUENCE</scope>
</reference>
<dbReference type="EMBL" id="CATOUU010000019">
    <property type="protein sequence ID" value="CAI9913127.1"/>
    <property type="molecule type" value="Genomic_DNA"/>
</dbReference>
<evidence type="ECO:0000313" key="1">
    <source>
        <dbReference type="EMBL" id="CAI9913127.1"/>
    </source>
</evidence>
<evidence type="ECO:0000313" key="3">
    <source>
        <dbReference type="Proteomes" id="UP001642409"/>
    </source>
</evidence>
<reference evidence="2 3" key="2">
    <citation type="submission" date="2024-07" db="EMBL/GenBank/DDBJ databases">
        <authorList>
            <person name="Akdeniz Z."/>
        </authorList>
    </citation>
    <scope>NUCLEOTIDE SEQUENCE [LARGE SCALE GENOMIC DNA]</scope>
</reference>
<dbReference type="Proteomes" id="UP001642409">
    <property type="component" value="Unassembled WGS sequence"/>
</dbReference>